<accession>A0ABX8L3M2</accession>
<dbReference type="EMBL" id="CP077365">
    <property type="protein sequence ID" value="QXB44908.1"/>
    <property type="molecule type" value="Genomic_DNA"/>
</dbReference>
<dbReference type="PANTHER" id="PTHR43000">
    <property type="entry name" value="DTDP-D-GLUCOSE 4,6-DEHYDRATASE-RELATED"/>
    <property type="match status" value="1"/>
</dbReference>
<gene>
    <name evidence="4" type="ORF">I6L30_10545</name>
</gene>
<dbReference type="Pfam" id="PF01370">
    <property type="entry name" value="Epimerase"/>
    <property type="match status" value="1"/>
</dbReference>
<dbReference type="Proteomes" id="UP000683517">
    <property type="component" value="Chromosome"/>
</dbReference>
<proteinExistence type="inferred from homology"/>
<evidence type="ECO:0000256" key="2">
    <source>
        <dbReference type="ARBA" id="ARBA00007637"/>
    </source>
</evidence>
<dbReference type="InterPro" id="IPR001509">
    <property type="entry name" value="Epimerase_deHydtase"/>
</dbReference>
<name>A0ABX8L3M2_9GAMM</name>
<comment type="pathway">
    <text evidence="1">Bacterial outer membrane biogenesis; LPS O-antigen biosynthesis.</text>
</comment>
<sequence>MLIKNVLITGGAGFIGSNLALKLVSKGYNVTVLDNLSQQIHGDNPQETSPLFLSIKDKVKFILGTVTNKSDWELALKNQDAIIHLAAETGTGQSMYEVQKYVDVNINGTALMLDLLVNNSYPVKKVIVASSRSIYGEGKYISKELGVVYPTQRTADYMDQKDFEVKYHGSSELELVATDEESKIHPSSVYGITKQNQEQMVLTVCSSMGIAGVAFRYQNVYGPGQSLKNPYTGILSIFSTQIKNGNKINIFEDGKESRDFVYIDDVVEATILGLEKEEANNQVFNVGTGIATSVITVADQLVKNYNIDVPITISGNYRLGDIRHNYADLTKIKKYLGFEPKVSFEEGIKEFTQWVNTQEIQEDRYQQSINEMKEKGLYK</sequence>
<evidence type="ECO:0000259" key="3">
    <source>
        <dbReference type="Pfam" id="PF01370"/>
    </source>
</evidence>
<protein>
    <submittedName>
        <fullName evidence="4">NAD-dependent epimerase/dehydratase family protein</fullName>
    </submittedName>
</protein>
<comment type="similarity">
    <text evidence="2">Belongs to the NAD(P)-dependent epimerase/dehydratase family.</text>
</comment>
<feature type="domain" description="NAD-dependent epimerase/dehydratase" evidence="3">
    <location>
        <begin position="6"/>
        <end position="287"/>
    </location>
</feature>
<evidence type="ECO:0000313" key="4">
    <source>
        <dbReference type="EMBL" id="QXB44908.1"/>
    </source>
</evidence>
<reference evidence="4 5" key="1">
    <citation type="submission" date="2021-06" db="EMBL/GenBank/DDBJ databases">
        <title>FDA dAtabase for Regulatory Grade micrObial Sequences (FDA-ARGOS): Supporting development and validation of Infectious Disease Dx tests.</title>
        <authorList>
            <person name="Sproer C."/>
            <person name="Gronow S."/>
            <person name="Severitt S."/>
            <person name="Schroder I."/>
            <person name="Tallon L."/>
            <person name="Sadzewicz L."/>
            <person name="Zhao X."/>
            <person name="Boylan J."/>
            <person name="Ott S."/>
            <person name="Bowen H."/>
            <person name="Vavikolanu K."/>
            <person name="Mehta A."/>
            <person name="Aluvathingal J."/>
            <person name="Nadendla S."/>
            <person name="Lowell S."/>
            <person name="Myers T."/>
            <person name="Yan Y."/>
        </authorList>
    </citation>
    <scope>NUCLEOTIDE SEQUENCE [LARGE SCALE GENOMIC DNA]</scope>
    <source>
        <strain evidence="4 5">FDAARGOS 1400</strain>
    </source>
</reference>
<organism evidence="4 5">
    <name type="scientific">Acinetobacter seifertii</name>
    <dbReference type="NCBI Taxonomy" id="1530123"/>
    <lineage>
        <taxon>Bacteria</taxon>
        <taxon>Pseudomonadati</taxon>
        <taxon>Pseudomonadota</taxon>
        <taxon>Gammaproteobacteria</taxon>
        <taxon>Moraxellales</taxon>
        <taxon>Moraxellaceae</taxon>
        <taxon>Acinetobacter</taxon>
        <taxon>Acinetobacter calcoaceticus/baumannii complex</taxon>
    </lineage>
</organism>
<dbReference type="RefSeq" id="WP_216984327.1">
    <property type="nucleotide sequence ID" value="NZ_CP077365.1"/>
</dbReference>
<keyword evidence="5" id="KW-1185">Reference proteome</keyword>
<evidence type="ECO:0000313" key="5">
    <source>
        <dbReference type="Proteomes" id="UP000683517"/>
    </source>
</evidence>
<evidence type="ECO:0000256" key="1">
    <source>
        <dbReference type="ARBA" id="ARBA00005125"/>
    </source>
</evidence>